<dbReference type="EMBL" id="WJNH01000007">
    <property type="protein sequence ID" value="MRG86927.1"/>
    <property type="molecule type" value="Genomic_DNA"/>
</dbReference>
<name>A0A6G1X7K6_9BACI</name>
<dbReference type="InterPro" id="IPR002831">
    <property type="entry name" value="Tscrpt_reg_TrmB_N"/>
</dbReference>
<evidence type="ECO:0000256" key="3">
    <source>
        <dbReference type="ARBA" id="ARBA00023163"/>
    </source>
</evidence>
<dbReference type="GO" id="GO:0003677">
    <property type="term" value="F:DNA binding"/>
    <property type="evidence" value="ECO:0007669"/>
    <property type="project" value="UniProtKB-UniRule"/>
</dbReference>
<dbReference type="Proteomes" id="UP000480185">
    <property type="component" value="Unassembled WGS sequence"/>
</dbReference>
<dbReference type="InterPro" id="IPR036388">
    <property type="entry name" value="WH-like_DNA-bd_sf"/>
</dbReference>
<keyword evidence="1 4" id="KW-0805">Transcription regulation</keyword>
<keyword evidence="7" id="KW-1185">Reference proteome</keyword>
<evidence type="ECO:0000313" key="7">
    <source>
        <dbReference type="Proteomes" id="UP000480185"/>
    </source>
</evidence>
<protein>
    <recommendedName>
        <fullName evidence="4">HTH-type transcriptional regulator</fullName>
    </recommendedName>
</protein>
<organism evidence="6 7">
    <name type="scientific">Salinibacillus xinjiangensis</name>
    <dbReference type="NCBI Taxonomy" id="1229268"/>
    <lineage>
        <taxon>Bacteria</taxon>
        <taxon>Bacillati</taxon>
        <taxon>Bacillota</taxon>
        <taxon>Bacilli</taxon>
        <taxon>Bacillales</taxon>
        <taxon>Bacillaceae</taxon>
        <taxon>Salinibacillus</taxon>
    </lineage>
</organism>
<keyword evidence="2 4" id="KW-0238">DNA-binding</keyword>
<accession>A0A6G1X7K6</accession>
<dbReference type="OrthoDB" id="9800374at2"/>
<gene>
    <name evidence="6" type="ORF">GH754_11465</name>
</gene>
<dbReference type="SUPFAM" id="SSF46785">
    <property type="entry name" value="Winged helix' DNA-binding domain"/>
    <property type="match status" value="1"/>
</dbReference>
<dbReference type="RefSeq" id="WP_153728829.1">
    <property type="nucleotide sequence ID" value="NZ_WJNH01000007.1"/>
</dbReference>
<evidence type="ECO:0000256" key="2">
    <source>
        <dbReference type="ARBA" id="ARBA00023125"/>
    </source>
</evidence>
<comment type="similarity">
    <text evidence="4">Belongs to the GbsR family.</text>
</comment>
<dbReference type="Pfam" id="PF01978">
    <property type="entry name" value="TrmB"/>
    <property type="match status" value="1"/>
</dbReference>
<feature type="domain" description="Transcription regulator TrmB N-terminal" evidence="5">
    <location>
        <begin position="25"/>
        <end position="92"/>
    </location>
</feature>
<keyword evidence="3 4" id="KW-0804">Transcription</keyword>
<dbReference type="InterPro" id="IPR036390">
    <property type="entry name" value="WH_DNA-bd_sf"/>
</dbReference>
<reference evidence="6 7" key="1">
    <citation type="submission" date="2019-11" db="EMBL/GenBank/DDBJ databases">
        <authorList>
            <person name="Li J."/>
        </authorList>
    </citation>
    <scope>NUCLEOTIDE SEQUENCE [LARGE SCALE GENOMIC DNA]</scope>
    <source>
        <strain evidence="6 7">J4</strain>
    </source>
</reference>
<dbReference type="InterPro" id="IPR026282">
    <property type="entry name" value="MJ1563"/>
</dbReference>
<dbReference type="InterPro" id="IPR052362">
    <property type="entry name" value="HTH-GbsR_regulator"/>
</dbReference>
<dbReference type="PANTHER" id="PTHR38465:SF1">
    <property type="entry name" value="HTH-TYPE TRANSCRIPTIONAL REGULATOR MJ1563-RELATED"/>
    <property type="match status" value="1"/>
</dbReference>
<dbReference type="AlphaFoldDB" id="A0A6G1X7K6"/>
<proteinExistence type="inferred from homology"/>
<evidence type="ECO:0000313" key="6">
    <source>
        <dbReference type="EMBL" id="MRG86927.1"/>
    </source>
</evidence>
<comment type="caution">
    <text evidence="6">The sequence shown here is derived from an EMBL/GenBank/DDBJ whole genome shotgun (WGS) entry which is preliminary data.</text>
</comment>
<evidence type="ECO:0000256" key="4">
    <source>
        <dbReference type="PIRNR" id="PIRNR006707"/>
    </source>
</evidence>
<sequence>MHKTNEKELLENVHNQLISEFSQTLEMFDLSPSDAKLFVTLYINKEPMTLDEMSQAMGKSKTSMSTGIRSLLESNLVERVWKKGVRKDLYQASEHLYRKFMSAYIDKWLDAADRQKQSLKEIENVLQEQGHYSDQKNRQSLRSRIGDMIEFLHLIEATFQDMDPKKQVKK</sequence>
<evidence type="ECO:0000259" key="5">
    <source>
        <dbReference type="Pfam" id="PF01978"/>
    </source>
</evidence>
<evidence type="ECO:0000256" key="1">
    <source>
        <dbReference type="ARBA" id="ARBA00023015"/>
    </source>
</evidence>
<dbReference type="PIRSF" id="PIRSF006707">
    <property type="entry name" value="MJ1563"/>
    <property type="match status" value="1"/>
</dbReference>
<dbReference type="PANTHER" id="PTHR38465">
    <property type="entry name" value="HTH-TYPE TRANSCRIPTIONAL REGULATOR MJ1563-RELATED"/>
    <property type="match status" value="1"/>
</dbReference>
<dbReference type="Gene3D" id="1.10.10.10">
    <property type="entry name" value="Winged helix-like DNA-binding domain superfamily/Winged helix DNA-binding domain"/>
    <property type="match status" value="1"/>
</dbReference>